<protein>
    <submittedName>
        <fullName evidence="3">Metal-dependent hydrolase, endonuclease/exonuclease/phosphatase family</fullName>
    </submittedName>
</protein>
<feature type="compositionally biased region" description="Basic and acidic residues" evidence="1">
    <location>
        <begin position="271"/>
        <end position="287"/>
    </location>
</feature>
<feature type="compositionally biased region" description="Basic and acidic residues" evidence="1">
    <location>
        <begin position="232"/>
        <end position="241"/>
    </location>
</feature>
<dbReference type="InterPro" id="IPR050410">
    <property type="entry name" value="CCR4/nocturin_mRNA_transcr"/>
</dbReference>
<dbReference type="GO" id="GO:0004519">
    <property type="term" value="F:endonuclease activity"/>
    <property type="evidence" value="ECO:0007669"/>
    <property type="project" value="UniProtKB-KW"/>
</dbReference>
<feature type="region of interest" description="Disordered" evidence="1">
    <location>
        <begin position="271"/>
        <end position="299"/>
    </location>
</feature>
<accession>A0A1I2RJV1</accession>
<gene>
    <name evidence="3" type="ORF">SAMN04488063_1947</name>
</gene>
<dbReference type="Pfam" id="PF03372">
    <property type="entry name" value="Exo_endo_phos"/>
    <property type="match status" value="1"/>
</dbReference>
<dbReference type="InterPro" id="IPR036691">
    <property type="entry name" value="Endo/exonu/phosph_ase_sf"/>
</dbReference>
<organism evidence="3 4">
    <name type="scientific">Halopelagius inordinatus</name>
    <dbReference type="NCBI Taxonomy" id="553467"/>
    <lineage>
        <taxon>Archaea</taxon>
        <taxon>Methanobacteriati</taxon>
        <taxon>Methanobacteriota</taxon>
        <taxon>Stenosarchaea group</taxon>
        <taxon>Halobacteria</taxon>
        <taxon>Halobacteriales</taxon>
        <taxon>Haloferacaceae</taxon>
    </lineage>
</organism>
<feature type="domain" description="Endonuclease/exonuclease/phosphatase" evidence="2">
    <location>
        <begin position="19"/>
        <end position="289"/>
    </location>
</feature>
<dbReference type="Gene3D" id="3.60.10.10">
    <property type="entry name" value="Endonuclease/exonuclease/phosphatase"/>
    <property type="match status" value="1"/>
</dbReference>
<dbReference type="SUPFAM" id="SSF56219">
    <property type="entry name" value="DNase I-like"/>
    <property type="match status" value="1"/>
</dbReference>
<keyword evidence="3" id="KW-0255">Endonuclease</keyword>
<sequence>MTCPRVVAADMPRSSVRALSFNVRYDTESDGRDTWPHRRDAVVRLLRYHRPDVVCLQEPLSHQFEAIRDELDRYEWFGVERVNGAELRSADNRNPPRSGDGADDGEFVPVGYDATRFDCVDREAFWLSETPEVPGSVGWDADYPRVVSRVTLRERETDDRLHAASVHLDHGGREARAEGASVLRRRLGELDGPIVVCGDFNCEPDSEPYRRLVADDGRDGPPLRDAATLAGESHHGPEKTFHGFTGDPTERIDYVFVRDCDVSLTATLTDRRDGKRGEGDGHGDYPSDHFPVVADVTPR</sequence>
<dbReference type="PANTHER" id="PTHR12121">
    <property type="entry name" value="CARBON CATABOLITE REPRESSOR PROTEIN 4"/>
    <property type="match status" value="1"/>
</dbReference>
<dbReference type="Proteomes" id="UP000198876">
    <property type="component" value="Unassembled WGS sequence"/>
</dbReference>
<keyword evidence="3" id="KW-0269">Exonuclease</keyword>
<evidence type="ECO:0000256" key="1">
    <source>
        <dbReference type="SAM" id="MobiDB-lite"/>
    </source>
</evidence>
<name>A0A1I2RJV1_9EURY</name>
<keyword evidence="3" id="KW-0378">Hydrolase</keyword>
<reference evidence="4" key="1">
    <citation type="submission" date="2016-10" db="EMBL/GenBank/DDBJ databases">
        <authorList>
            <person name="Varghese N."/>
            <person name="Submissions S."/>
        </authorList>
    </citation>
    <scope>NUCLEOTIDE SEQUENCE [LARGE SCALE GENOMIC DNA]</scope>
    <source>
        <strain evidence="4">CGMCC 1.7739</strain>
    </source>
</reference>
<dbReference type="InterPro" id="IPR005135">
    <property type="entry name" value="Endo/exonuclease/phosphatase"/>
</dbReference>
<evidence type="ECO:0000313" key="4">
    <source>
        <dbReference type="Proteomes" id="UP000198876"/>
    </source>
</evidence>
<proteinExistence type="predicted"/>
<evidence type="ECO:0000313" key="3">
    <source>
        <dbReference type="EMBL" id="SFG40848.1"/>
    </source>
</evidence>
<dbReference type="EMBL" id="FOOQ01000002">
    <property type="protein sequence ID" value="SFG40848.1"/>
    <property type="molecule type" value="Genomic_DNA"/>
</dbReference>
<evidence type="ECO:0000259" key="2">
    <source>
        <dbReference type="Pfam" id="PF03372"/>
    </source>
</evidence>
<feature type="region of interest" description="Disordered" evidence="1">
    <location>
        <begin position="214"/>
        <end position="245"/>
    </location>
</feature>
<keyword evidence="3" id="KW-0540">Nuclease</keyword>
<dbReference type="STRING" id="553467.SAMN04488063_1947"/>
<dbReference type="PANTHER" id="PTHR12121:SF36">
    <property type="entry name" value="ENDONUCLEASE_EXONUCLEASE_PHOSPHATASE DOMAIN-CONTAINING PROTEIN"/>
    <property type="match status" value="1"/>
</dbReference>
<keyword evidence="4" id="KW-1185">Reference proteome</keyword>
<dbReference type="AlphaFoldDB" id="A0A1I2RJV1"/>
<dbReference type="GO" id="GO:0000175">
    <property type="term" value="F:3'-5'-RNA exonuclease activity"/>
    <property type="evidence" value="ECO:0007669"/>
    <property type="project" value="TreeGrafter"/>
</dbReference>
<dbReference type="CDD" id="cd09083">
    <property type="entry name" value="EEP-1"/>
    <property type="match status" value="1"/>
</dbReference>